<reference evidence="1" key="1">
    <citation type="submission" date="2022-10" db="EMBL/GenBank/DDBJ databases">
        <title>Puccinia triticina Genome sequencing and assembly.</title>
        <authorList>
            <person name="Li C."/>
        </authorList>
    </citation>
    <scope>NUCLEOTIDE SEQUENCE</scope>
    <source>
        <strain evidence="1">Pt15</strain>
    </source>
</reference>
<keyword evidence="2" id="KW-1185">Reference proteome</keyword>
<dbReference type="GeneID" id="77809846"/>
<dbReference type="Proteomes" id="UP001164743">
    <property type="component" value="Chromosome 5A"/>
</dbReference>
<protein>
    <submittedName>
        <fullName evidence="1">Uncharacterized protein</fullName>
    </submittedName>
</protein>
<dbReference type="EMBL" id="CP110425">
    <property type="protein sequence ID" value="WAQ84641.1"/>
    <property type="molecule type" value="Genomic_DNA"/>
</dbReference>
<gene>
    <name evidence="1" type="ORF">PtA15_5A214</name>
</gene>
<organism evidence="1 2">
    <name type="scientific">Puccinia triticina</name>
    <dbReference type="NCBI Taxonomy" id="208348"/>
    <lineage>
        <taxon>Eukaryota</taxon>
        <taxon>Fungi</taxon>
        <taxon>Dikarya</taxon>
        <taxon>Basidiomycota</taxon>
        <taxon>Pucciniomycotina</taxon>
        <taxon>Pucciniomycetes</taxon>
        <taxon>Pucciniales</taxon>
        <taxon>Pucciniaceae</taxon>
        <taxon>Puccinia</taxon>
    </lineage>
</organism>
<evidence type="ECO:0000313" key="1">
    <source>
        <dbReference type="EMBL" id="WAQ84641.1"/>
    </source>
</evidence>
<dbReference type="RefSeq" id="XP_053020196.1">
    <property type="nucleotide sequence ID" value="XM_053168951.1"/>
</dbReference>
<proteinExistence type="predicted"/>
<name>A0ABY7CKI0_9BASI</name>
<evidence type="ECO:0000313" key="2">
    <source>
        <dbReference type="Proteomes" id="UP001164743"/>
    </source>
</evidence>
<accession>A0ABY7CKI0</accession>
<sequence>MSECPLNLFGTAGPMRPGQFFVGVVDRQPRISFPGIEDNVASVGVGSGCNGCAPIQKAAPHAYATRVCGVGVSHVDRFPISHRARTRDYLAQREAEDNRTRQQSFLDEEAKLASIAATAIKSFNPENILKPDGSNVQEWAEALGVTAFQGFQDKLFFTPQDGTIVNPYHKQIGRDIRHSSVHSLLAYDLLDLNSCAEAYEFLVLKFRIINCAKQIQAWGTLKKINLSNFNSSAEAVASFNRCAKTFVEQGIAFTWDNVISLIMQSSLHDQLRPTVDRKIDLFMETHDFKIPASGDVLRFWNAA</sequence>